<comment type="caution">
    <text evidence="1">The sequence shown here is derived from an EMBL/GenBank/DDBJ whole genome shotgun (WGS) entry which is preliminary data.</text>
</comment>
<organism evidence="1 2">
    <name type="scientific">Mycolicibacterium arseniciresistens</name>
    <dbReference type="NCBI Taxonomy" id="3062257"/>
    <lineage>
        <taxon>Bacteria</taxon>
        <taxon>Bacillati</taxon>
        <taxon>Actinomycetota</taxon>
        <taxon>Actinomycetes</taxon>
        <taxon>Mycobacteriales</taxon>
        <taxon>Mycobacteriaceae</taxon>
        <taxon>Mycolicibacterium</taxon>
    </lineage>
</organism>
<accession>A0ABT8U9T1</accession>
<keyword evidence="2" id="KW-1185">Reference proteome</keyword>
<reference evidence="1" key="1">
    <citation type="submission" date="2023-07" db="EMBL/GenBank/DDBJ databases">
        <title>Mycolicibacterium sp. nov., a novel bacterial species.</title>
        <authorList>
            <person name="Cao Y."/>
        </authorList>
    </citation>
    <scope>NUCLEOTIDE SEQUENCE</scope>
    <source>
        <strain evidence="1">KC 300</strain>
    </source>
</reference>
<sequence length="181" mass="19869">MDNEREEYWRVTEYVLDLSRDLILRRESAMRTRIALLTTFCPEVLIRVINNIGAVSCIQLDETYELNVSGQPGIVRLLQPFDHFPAAHSADPSVGALARTALALQRVFGGTVDRVHSLPAAAMESPSTEVLQSTMPVIASLISTCVSLESLSAFSTPALEAKLAIVLGFIRCRHMSLVDVD</sequence>
<dbReference type="Proteomes" id="UP001168823">
    <property type="component" value="Unassembled WGS sequence"/>
</dbReference>
<evidence type="ECO:0000313" key="1">
    <source>
        <dbReference type="EMBL" id="MDO3634547.1"/>
    </source>
</evidence>
<gene>
    <name evidence="1" type="ORF">Q2100_02155</name>
</gene>
<evidence type="ECO:0000313" key="2">
    <source>
        <dbReference type="Proteomes" id="UP001168823"/>
    </source>
</evidence>
<protein>
    <submittedName>
        <fullName evidence="1">Uncharacterized protein</fullName>
    </submittedName>
</protein>
<dbReference type="RefSeq" id="WP_302912670.1">
    <property type="nucleotide sequence ID" value="NZ_JAUMSQ010000007.1"/>
</dbReference>
<name>A0ABT8U9T1_9MYCO</name>
<proteinExistence type="predicted"/>
<dbReference type="EMBL" id="JAUMSQ010000007">
    <property type="protein sequence ID" value="MDO3634547.1"/>
    <property type="molecule type" value="Genomic_DNA"/>
</dbReference>